<keyword evidence="7 14" id="KW-0547">Nucleotide-binding</keyword>
<dbReference type="SUPFAM" id="SSF55186">
    <property type="entry name" value="ThrRS/AlaRS common domain"/>
    <property type="match status" value="1"/>
</dbReference>
<dbReference type="EMBL" id="AZJI01000001">
    <property type="protein sequence ID" value="ETD24868.1"/>
    <property type="molecule type" value="Genomic_DNA"/>
</dbReference>
<dbReference type="FunFam" id="3.30.930.10:FF:000019">
    <property type="entry name" value="Threonine--tRNA ligase"/>
    <property type="match status" value="1"/>
</dbReference>
<dbReference type="AlphaFoldDB" id="V8CBS3"/>
<evidence type="ECO:0000256" key="7">
    <source>
        <dbReference type="ARBA" id="ARBA00022741"/>
    </source>
</evidence>
<dbReference type="GO" id="GO:0004829">
    <property type="term" value="F:threonine-tRNA ligase activity"/>
    <property type="evidence" value="ECO:0007669"/>
    <property type="project" value="UniProtKB-UniRule"/>
</dbReference>
<dbReference type="Gene3D" id="3.30.980.10">
    <property type="entry name" value="Threonyl-trna Synthetase, Chain A, domain 2"/>
    <property type="match status" value="1"/>
</dbReference>
<comment type="subunit">
    <text evidence="14">Homodimer.</text>
</comment>
<keyword evidence="12 14" id="KW-0030">Aminoacyl-tRNA synthetase</keyword>
<evidence type="ECO:0000256" key="3">
    <source>
        <dbReference type="ARBA" id="ARBA00022490"/>
    </source>
</evidence>
<comment type="similarity">
    <text evidence="2 14">Belongs to the class-II aminoacyl-tRNA synthetase family.</text>
</comment>
<dbReference type="InterPro" id="IPR006195">
    <property type="entry name" value="aa-tRNA-synth_II"/>
</dbReference>
<organism evidence="16 17">
    <name type="scientific">Helicobacter macacae MIT 99-5501</name>
    <dbReference type="NCBI Taxonomy" id="1357400"/>
    <lineage>
        <taxon>Bacteria</taxon>
        <taxon>Pseudomonadati</taxon>
        <taxon>Campylobacterota</taxon>
        <taxon>Epsilonproteobacteria</taxon>
        <taxon>Campylobacterales</taxon>
        <taxon>Helicobacteraceae</taxon>
        <taxon>Helicobacter</taxon>
    </lineage>
</organism>
<keyword evidence="6 14" id="KW-0479">Metal-binding</keyword>
<dbReference type="GO" id="GO:0046872">
    <property type="term" value="F:metal ion binding"/>
    <property type="evidence" value="ECO:0007669"/>
    <property type="project" value="UniProtKB-KW"/>
</dbReference>
<evidence type="ECO:0000256" key="6">
    <source>
        <dbReference type="ARBA" id="ARBA00022723"/>
    </source>
</evidence>
<comment type="catalytic activity">
    <reaction evidence="13 14">
        <text>tRNA(Thr) + L-threonine + ATP = L-threonyl-tRNA(Thr) + AMP + diphosphate + H(+)</text>
        <dbReference type="Rhea" id="RHEA:24624"/>
        <dbReference type="Rhea" id="RHEA-COMP:9670"/>
        <dbReference type="Rhea" id="RHEA-COMP:9704"/>
        <dbReference type="ChEBI" id="CHEBI:15378"/>
        <dbReference type="ChEBI" id="CHEBI:30616"/>
        <dbReference type="ChEBI" id="CHEBI:33019"/>
        <dbReference type="ChEBI" id="CHEBI:57926"/>
        <dbReference type="ChEBI" id="CHEBI:78442"/>
        <dbReference type="ChEBI" id="CHEBI:78534"/>
        <dbReference type="ChEBI" id="CHEBI:456215"/>
        <dbReference type="EC" id="6.1.1.3"/>
    </reaction>
</comment>
<dbReference type="Proteomes" id="UP000018731">
    <property type="component" value="Unassembled WGS sequence"/>
</dbReference>
<accession>V8CBS3</accession>
<name>V8CBS3_9HELI</name>
<keyword evidence="9 14" id="KW-0067">ATP-binding</keyword>
<dbReference type="HAMAP" id="MF_00184">
    <property type="entry name" value="Thr_tRNA_synth"/>
    <property type="match status" value="1"/>
</dbReference>
<dbReference type="PATRIC" id="fig|1357400.3.peg.286"/>
<dbReference type="OrthoDB" id="9802304at2"/>
<evidence type="ECO:0000313" key="17">
    <source>
        <dbReference type="Proteomes" id="UP000018731"/>
    </source>
</evidence>
<dbReference type="PANTHER" id="PTHR11451">
    <property type="entry name" value="THREONINE-TRNA LIGASE"/>
    <property type="match status" value="1"/>
</dbReference>
<dbReference type="PRINTS" id="PR01047">
    <property type="entry name" value="TRNASYNTHTHR"/>
</dbReference>
<dbReference type="InterPro" id="IPR033728">
    <property type="entry name" value="ThrRS_core"/>
</dbReference>
<evidence type="ECO:0000256" key="14">
    <source>
        <dbReference type="HAMAP-Rule" id="MF_00184"/>
    </source>
</evidence>
<keyword evidence="8 14" id="KW-0862">Zinc</keyword>
<dbReference type="PANTHER" id="PTHR11451:SF44">
    <property type="entry name" value="THREONINE--TRNA LIGASE, CHLOROPLASTIC_MITOCHONDRIAL 2"/>
    <property type="match status" value="1"/>
</dbReference>
<evidence type="ECO:0000256" key="11">
    <source>
        <dbReference type="ARBA" id="ARBA00022917"/>
    </source>
</evidence>
<dbReference type="InterPro" id="IPR047246">
    <property type="entry name" value="ThrRS_anticodon"/>
</dbReference>
<sequence length="632" mass="72162">MQQPSTRLIGFRQNEAIFDLQTIIQNSAQNGKNIDFDTLATMENQASKQYGEKIYFDNSADSLEIIRHSCAHLLAQAIKSLYPEAKFFVGPVVDEGFYYDFKVDSKISEEDLPKIEKTMKEIAKKGYEITKSTMSRADAQTRFANDELKLAVMSKIEGDSFGIYTQGDFFDLCRGPHLPNTKLLQHFKLTKIAGAYLGGDESAQMLTRIYGIAFADKDALNTYITQMEEAKKRDHRKLGQEMGLFTFDEEIGAGLPIWLPAGARLRRKIEELLTKALIKREYEPVRAPEILKSDVWKKSGHYANYKENMYFTTIDEQEYGIKPMNCVGHIKVYQSAKRSYRELPLRFYEYGIVHRHEKSGVLHGLLRVREFTQDDAHIFCLPSQIESEVNQILEFTHKIMNAFGFSYEMELSTRPQKSIGEDAIWESATQALKNALESNGIKYGIDEGGGAFYGPKIDIKITDAIGRKWQCGTVQVDMNLPERFMLEYTDENNEAKQPVMLHRAILGSFERFVAILTEHYSGEFPFAIAPTQVVLIPIGQEQVAYARQIQLKLREIGAYSEVSDKNETLSKRVRTAEKARVPLIAVIGASEVESKMLALRDRRIEREKSQYSLSEGEFLKLVESKMQRVSFE</sequence>
<dbReference type="Pfam" id="PF07973">
    <property type="entry name" value="tRNA_SAD"/>
    <property type="match status" value="1"/>
</dbReference>
<evidence type="ECO:0000256" key="8">
    <source>
        <dbReference type="ARBA" id="ARBA00022833"/>
    </source>
</evidence>
<feature type="binding site" evidence="14">
    <location>
        <position position="326"/>
    </location>
    <ligand>
        <name>Zn(2+)</name>
        <dbReference type="ChEBI" id="CHEBI:29105"/>
        <note>catalytic</note>
    </ligand>
</feature>
<dbReference type="SUPFAM" id="SSF52954">
    <property type="entry name" value="Class II aaRS ABD-related"/>
    <property type="match status" value="1"/>
</dbReference>
<evidence type="ECO:0000256" key="4">
    <source>
        <dbReference type="ARBA" id="ARBA00022555"/>
    </source>
</evidence>
<evidence type="ECO:0000313" key="16">
    <source>
        <dbReference type="EMBL" id="ETD24868.1"/>
    </source>
</evidence>
<dbReference type="EC" id="6.1.1.3" evidence="14"/>
<dbReference type="eggNOG" id="COG0441">
    <property type="taxonomic scope" value="Bacteria"/>
</dbReference>
<evidence type="ECO:0000256" key="12">
    <source>
        <dbReference type="ARBA" id="ARBA00023146"/>
    </source>
</evidence>
<feature type="binding site" evidence="14">
    <location>
        <position position="502"/>
    </location>
    <ligand>
        <name>Zn(2+)</name>
        <dbReference type="ChEBI" id="CHEBI:29105"/>
        <note>catalytic</note>
    </ligand>
</feature>
<dbReference type="InterPro" id="IPR002320">
    <property type="entry name" value="Thr-tRNA-ligase_IIa"/>
</dbReference>
<keyword evidence="3 14" id="KW-0963">Cytoplasm</keyword>
<comment type="caution">
    <text evidence="16">The sequence shown here is derived from an EMBL/GenBank/DDBJ whole genome shotgun (WGS) entry which is preliminary data.</text>
</comment>
<evidence type="ECO:0000256" key="13">
    <source>
        <dbReference type="ARBA" id="ARBA00049515"/>
    </source>
</evidence>
<keyword evidence="17" id="KW-1185">Reference proteome</keyword>
<evidence type="ECO:0000256" key="9">
    <source>
        <dbReference type="ARBA" id="ARBA00022840"/>
    </source>
</evidence>
<dbReference type="InterPro" id="IPR004154">
    <property type="entry name" value="Anticodon-bd"/>
</dbReference>
<keyword evidence="11 14" id="KW-0648">Protein biosynthesis</keyword>
<dbReference type="RefSeq" id="WP_023926870.1">
    <property type="nucleotide sequence ID" value="NZ_KI669454.1"/>
</dbReference>
<dbReference type="Pfam" id="PF00587">
    <property type="entry name" value="tRNA-synt_2b"/>
    <property type="match status" value="1"/>
</dbReference>
<dbReference type="InterPro" id="IPR036621">
    <property type="entry name" value="Anticodon-bd_dom_sf"/>
</dbReference>
<keyword evidence="5 14" id="KW-0436">Ligase</keyword>
<comment type="cofactor">
    <cofactor evidence="14">
        <name>Zn(2+)</name>
        <dbReference type="ChEBI" id="CHEBI:29105"/>
    </cofactor>
    <text evidence="14">Binds 1 zinc ion per subunit.</text>
</comment>
<keyword evidence="10 14" id="KW-0694">RNA-binding</keyword>
<dbReference type="FunFam" id="3.30.980.10:FF:000005">
    <property type="entry name" value="Threonyl-tRNA synthetase, mitochondrial"/>
    <property type="match status" value="1"/>
</dbReference>
<dbReference type="Gene3D" id="3.30.930.10">
    <property type="entry name" value="Bira Bifunctional Protein, Domain 2"/>
    <property type="match status" value="1"/>
</dbReference>
<dbReference type="Gene3D" id="3.30.54.20">
    <property type="match status" value="1"/>
</dbReference>
<dbReference type="SUPFAM" id="SSF55681">
    <property type="entry name" value="Class II aaRS and biotin synthetases"/>
    <property type="match status" value="1"/>
</dbReference>
<feature type="binding site" evidence="14">
    <location>
        <position position="377"/>
    </location>
    <ligand>
        <name>Zn(2+)</name>
        <dbReference type="ChEBI" id="CHEBI:29105"/>
        <note>catalytic</note>
    </ligand>
</feature>
<dbReference type="InterPro" id="IPR018163">
    <property type="entry name" value="Thr/Ala-tRNA-synth_IIc_edit"/>
</dbReference>
<dbReference type="InterPro" id="IPR002314">
    <property type="entry name" value="aa-tRNA-synt_IIb"/>
</dbReference>
<dbReference type="NCBIfam" id="TIGR00418">
    <property type="entry name" value="thrS"/>
    <property type="match status" value="1"/>
</dbReference>
<dbReference type="GO" id="GO:0006435">
    <property type="term" value="P:threonyl-tRNA aminoacylation"/>
    <property type="evidence" value="ECO:0007669"/>
    <property type="project" value="UniProtKB-UniRule"/>
</dbReference>
<dbReference type="InterPro" id="IPR045864">
    <property type="entry name" value="aa-tRNA-synth_II/BPL/LPL"/>
</dbReference>
<dbReference type="STRING" id="1357400.HMPREF2086_00202"/>
<evidence type="ECO:0000256" key="5">
    <source>
        <dbReference type="ARBA" id="ARBA00022598"/>
    </source>
</evidence>
<keyword evidence="4 14" id="KW-0820">tRNA-binding</keyword>
<dbReference type="HOGENOM" id="CLU_008554_0_1_7"/>
<evidence type="ECO:0000256" key="1">
    <source>
        <dbReference type="ARBA" id="ARBA00004496"/>
    </source>
</evidence>
<reference evidence="16 17" key="1">
    <citation type="journal article" date="2014" name="Genome Announc.">
        <title>Draft genome sequences of six enterohepatic helicobacter species isolated from humans and one from rhesus macaques.</title>
        <authorList>
            <person name="Shen Z."/>
            <person name="Sheh A."/>
            <person name="Young S.K."/>
            <person name="Abouelliel A."/>
            <person name="Ward D.V."/>
            <person name="Earl A.M."/>
            <person name="Fox J.G."/>
        </authorList>
    </citation>
    <scope>NUCLEOTIDE SEQUENCE [LARGE SCALE GENOMIC DNA]</scope>
    <source>
        <strain evidence="16 17">MIT 99-5501</strain>
    </source>
</reference>
<dbReference type="CDD" id="cd00771">
    <property type="entry name" value="ThrRS_core"/>
    <property type="match status" value="1"/>
</dbReference>
<feature type="region of interest" description="Catalytic" evidence="14">
    <location>
        <begin position="234"/>
        <end position="525"/>
    </location>
</feature>
<dbReference type="Gene3D" id="3.40.50.800">
    <property type="entry name" value="Anticodon-binding domain"/>
    <property type="match status" value="1"/>
</dbReference>
<dbReference type="SMART" id="SM00863">
    <property type="entry name" value="tRNA_SAD"/>
    <property type="match status" value="1"/>
</dbReference>
<evidence type="ECO:0000256" key="10">
    <source>
        <dbReference type="ARBA" id="ARBA00022884"/>
    </source>
</evidence>
<comment type="subcellular location">
    <subcellularLocation>
        <location evidence="1 14">Cytoplasm</location>
    </subcellularLocation>
</comment>
<dbReference type="GO" id="GO:0000049">
    <property type="term" value="F:tRNA binding"/>
    <property type="evidence" value="ECO:0007669"/>
    <property type="project" value="UniProtKB-KW"/>
</dbReference>
<feature type="domain" description="Aminoacyl-transfer RNA synthetases class-II family profile" evidence="15">
    <location>
        <begin position="260"/>
        <end position="525"/>
    </location>
</feature>
<protein>
    <recommendedName>
        <fullName evidence="14">Threonine--tRNA ligase</fullName>
        <ecNumber evidence="14">6.1.1.3</ecNumber>
    </recommendedName>
    <alternativeName>
        <fullName evidence="14">Threonyl-tRNA synthetase</fullName>
        <shortName evidence="14">ThrRS</shortName>
    </alternativeName>
</protein>
<dbReference type="Pfam" id="PF03129">
    <property type="entry name" value="HGTP_anticodon"/>
    <property type="match status" value="1"/>
</dbReference>
<dbReference type="InterPro" id="IPR012947">
    <property type="entry name" value="tRNA_SAD"/>
</dbReference>
<evidence type="ECO:0000256" key="2">
    <source>
        <dbReference type="ARBA" id="ARBA00008226"/>
    </source>
</evidence>
<evidence type="ECO:0000259" key="15">
    <source>
        <dbReference type="PROSITE" id="PS50862"/>
    </source>
</evidence>
<dbReference type="GO" id="GO:0005524">
    <property type="term" value="F:ATP binding"/>
    <property type="evidence" value="ECO:0007669"/>
    <property type="project" value="UniProtKB-UniRule"/>
</dbReference>
<dbReference type="GO" id="GO:0005829">
    <property type="term" value="C:cytosol"/>
    <property type="evidence" value="ECO:0007669"/>
    <property type="project" value="TreeGrafter"/>
</dbReference>
<dbReference type="CDD" id="cd00860">
    <property type="entry name" value="ThrRS_anticodon"/>
    <property type="match status" value="1"/>
</dbReference>
<dbReference type="PROSITE" id="PS50862">
    <property type="entry name" value="AA_TRNA_LIGASE_II"/>
    <property type="match status" value="1"/>
</dbReference>
<gene>
    <name evidence="14" type="primary">thrS</name>
    <name evidence="16" type="ORF">HMPREF2086_00202</name>
</gene>
<proteinExistence type="inferred from homology"/>